<feature type="region of interest" description="Disordered" evidence="1">
    <location>
        <begin position="33"/>
        <end position="58"/>
    </location>
</feature>
<evidence type="ECO:0000313" key="2">
    <source>
        <dbReference type="EMBL" id="CAD7411546.1"/>
    </source>
</evidence>
<sequence length="127" mass="14384">MMRRLFRDILFEDQRTKKQLTVSNSSIWCKGSEPPLAWRESGKPSRKTTLSSPKRDSNLDHTVFGKLAQHVTSALANYATEAVILGRNVSLKQSTLRAIIIAGSAQLPARLCVRMREEWEKKGKEKT</sequence>
<proteinExistence type="predicted"/>
<gene>
    <name evidence="2" type="ORF">TPSB3V08_LOCUS7945</name>
</gene>
<organism evidence="2">
    <name type="scientific">Timema poppense</name>
    <name type="common">Walking stick</name>
    <dbReference type="NCBI Taxonomy" id="170557"/>
    <lineage>
        <taxon>Eukaryota</taxon>
        <taxon>Metazoa</taxon>
        <taxon>Ecdysozoa</taxon>
        <taxon>Arthropoda</taxon>
        <taxon>Hexapoda</taxon>
        <taxon>Insecta</taxon>
        <taxon>Pterygota</taxon>
        <taxon>Neoptera</taxon>
        <taxon>Polyneoptera</taxon>
        <taxon>Phasmatodea</taxon>
        <taxon>Timematodea</taxon>
        <taxon>Timematoidea</taxon>
        <taxon>Timematidae</taxon>
        <taxon>Timema</taxon>
    </lineage>
</organism>
<dbReference type="EMBL" id="OD005412">
    <property type="protein sequence ID" value="CAD7411546.1"/>
    <property type="molecule type" value="Genomic_DNA"/>
</dbReference>
<dbReference type="AlphaFoldDB" id="A0A7R9DBC9"/>
<protein>
    <submittedName>
        <fullName evidence="2">Uncharacterized protein</fullName>
    </submittedName>
</protein>
<reference evidence="2" key="1">
    <citation type="submission" date="2020-11" db="EMBL/GenBank/DDBJ databases">
        <authorList>
            <person name="Tran Van P."/>
        </authorList>
    </citation>
    <scope>NUCLEOTIDE SEQUENCE</scope>
</reference>
<evidence type="ECO:0000256" key="1">
    <source>
        <dbReference type="SAM" id="MobiDB-lite"/>
    </source>
</evidence>
<accession>A0A7R9DBC9</accession>
<name>A0A7R9DBC9_TIMPO</name>